<evidence type="ECO:0000313" key="10">
    <source>
        <dbReference type="Proteomes" id="UP001516588"/>
    </source>
</evidence>
<keyword evidence="8" id="KW-0888">Threonine protease</keyword>
<keyword evidence="4 8" id="KW-0645">Protease</keyword>
<evidence type="ECO:0000256" key="7">
    <source>
        <dbReference type="ARBA" id="ARBA00023053"/>
    </source>
</evidence>
<gene>
    <name evidence="8 9" type="primary">hslV</name>
    <name evidence="9" type="ORF">INF20_01180</name>
</gene>
<sequence length="198" mass="21552">MVEFHATTICAVRRGPDDICIGGDGQVTMGETAIMKNNAKKVRKIYKDRVLTGFAGSVADAFSLTEKFEKKLEEHSGNLKKAAVSLAQLWRSDKGMRGLEALMIAADKESMLLISGNGEVIEPDQDFIAIGSGGNYAYSAANALFNHTDMDAEAIVRESLEIAASICVYTNNHISVEKLEPEHEAKEETKALEVRDGE</sequence>
<organism evidence="9 10">
    <name type="scientific">Gallibacter intestinalis</name>
    <dbReference type="NCBI Taxonomy" id="2779356"/>
    <lineage>
        <taxon>Bacteria</taxon>
        <taxon>Bacillati</taxon>
        <taxon>Bacillota</taxon>
        <taxon>Clostridia</taxon>
        <taxon>Eubacteriales</taxon>
        <taxon>Eubacteriaceae</taxon>
        <taxon>Gallibacter</taxon>
    </lineage>
</organism>
<dbReference type="RefSeq" id="WP_226384565.1">
    <property type="nucleotide sequence ID" value="NZ_JADCKA010000001.1"/>
</dbReference>
<dbReference type="EMBL" id="JADCKA010000001">
    <property type="protein sequence ID" value="MBE5034903.1"/>
    <property type="molecule type" value="Genomic_DNA"/>
</dbReference>
<dbReference type="PROSITE" id="PS51476">
    <property type="entry name" value="PROTEASOME_BETA_2"/>
    <property type="match status" value="1"/>
</dbReference>
<evidence type="ECO:0000256" key="5">
    <source>
        <dbReference type="ARBA" id="ARBA00022723"/>
    </source>
</evidence>
<dbReference type="PIRSF" id="PIRSF039093">
    <property type="entry name" value="HslV"/>
    <property type="match status" value="1"/>
</dbReference>
<feature type="binding site" evidence="8">
    <location>
        <position position="167"/>
    </location>
    <ligand>
        <name>Na(+)</name>
        <dbReference type="ChEBI" id="CHEBI:29101"/>
    </ligand>
</feature>
<comment type="subcellular location">
    <subcellularLocation>
        <location evidence="1 8">Cytoplasm</location>
    </subcellularLocation>
</comment>
<dbReference type="CDD" id="cd01913">
    <property type="entry name" value="protease_HslV"/>
    <property type="match status" value="1"/>
</dbReference>
<dbReference type="InterPro" id="IPR022281">
    <property type="entry name" value="ATP-dep_Prtase_HsIV_su"/>
</dbReference>
<dbReference type="Proteomes" id="UP001516588">
    <property type="component" value="Unassembled WGS sequence"/>
</dbReference>
<evidence type="ECO:0000256" key="8">
    <source>
        <dbReference type="HAMAP-Rule" id="MF_00248"/>
    </source>
</evidence>
<accession>A0ABR9QVK3</accession>
<keyword evidence="8" id="KW-0021">Allosteric enzyme</keyword>
<comment type="subunit">
    <text evidence="8">A double ring-shaped homohexamer of HslV is capped on each side by a ring-shaped HslU homohexamer. The assembly of the HslU/HslV complex is dependent on binding of ATP.</text>
</comment>
<dbReference type="InterPro" id="IPR023333">
    <property type="entry name" value="Proteasome_suB-type"/>
</dbReference>
<dbReference type="NCBIfam" id="NF003964">
    <property type="entry name" value="PRK05456.1"/>
    <property type="match status" value="1"/>
</dbReference>
<dbReference type="PANTHER" id="PTHR32194">
    <property type="entry name" value="METALLOPROTEASE TLDD"/>
    <property type="match status" value="1"/>
</dbReference>
<dbReference type="HAMAP" id="MF_00248">
    <property type="entry name" value="HslV"/>
    <property type="match status" value="1"/>
</dbReference>
<keyword evidence="10" id="KW-1185">Reference proteome</keyword>
<feature type="binding site" evidence="8">
    <location>
        <position position="170"/>
    </location>
    <ligand>
        <name>Na(+)</name>
        <dbReference type="ChEBI" id="CHEBI:29101"/>
    </ligand>
</feature>
<keyword evidence="5 8" id="KW-0479">Metal-binding</keyword>
<dbReference type="GO" id="GO:0008233">
    <property type="term" value="F:peptidase activity"/>
    <property type="evidence" value="ECO:0007669"/>
    <property type="project" value="UniProtKB-KW"/>
</dbReference>
<evidence type="ECO:0000256" key="4">
    <source>
        <dbReference type="ARBA" id="ARBA00022670"/>
    </source>
</evidence>
<feature type="active site" evidence="8">
    <location>
        <position position="7"/>
    </location>
</feature>
<comment type="activity regulation">
    <text evidence="8">Allosterically activated by HslU binding.</text>
</comment>
<feature type="binding site" evidence="8">
    <location>
        <position position="164"/>
    </location>
    <ligand>
        <name>Na(+)</name>
        <dbReference type="ChEBI" id="CHEBI:29101"/>
    </ligand>
</feature>
<dbReference type="InterPro" id="IPR001353">
    <property type="entry name" value="Proteasome_sua/b"/>
</dbReference>
<dbReference type="NCBIfam" id="TIGR03692">
    <property type="entry name" value="ATP_dep_HslV"/>
    <property type="match status" value="1"/>
</dbReference>
<comment type="caution">
    <text evidence="9">The sequence shown here is derived from an EMBL/GenBank/DDBJ whole genome shotgun (WGS) entry which is preliminary data.</text>
</comment>
<evidence type="ECO:0000313" key="9">
    <source>
        <dbReference type="EMBL" id="MBE5034903.1"/>
    </source>
</evidence>
<proteinExistence type="inferred from homology"/>
<name>A0ABR9QVK3_9FIRM</name>
<reference evidence="9 10" key="1">
    <citation type="submission" date="2020-10" db="EMBL/GenBank/DDBJ databases">
        <title>ChiBAC.</title>
        <authorList>
            <person name="Zenner C."/>
            <person name="Hitch T.C.A."/>
            <person name="Clavel T."/>
        </authorList>
    </citation>
    <scope>NUCLEOTIDE SEQUENCE [LARGE SCALE GENOMIC DNA]</scope>
    <source>
        <strain evidence="9 10">DSM 108706</strain>
    </source>
</reference>
<protein>
    <recommendedName>
        <fullName evidence="8">ATP-dependent protease subunit HslV</fullName>
        <ecNumber evidence="8">3.4.25.2</ecNumber>
    </recommendedName>
</protein>
<comment type="similarity">
    <text evidence="2 8">Belongs to the peptidase T1B family. HslV subfamily.</text>
</comment>
<comment type="catalytic activity">
    <reaction evidence="8">
        <text>ATP-dependent cleavage of peptide bonds with broad specificity.</text>
        <dbReference type="EC" id="3.4.25.2"/>
    </reaction>
</comment>
<dbReference type="GO" id="GO:0006508">
    <property type="term" value="P:proteolysis"/>
    <property type="evidence" value="ECO:0007669"/>
    <property type="project" value="UniProtKB-KW"/>
</dbReference>
<dbReference type="PANTHER" id="PTHR32194:SF0">
    <property type="entry name" value="ATP-DEPENDENT PROTEASE SUBUNIT HSLV"/>
    <property type="match status" value="1"/>
</dbReference>
<dbReference type="EC" id="3.4.25.2" evidence="8"/>
<keyword evidence="6 8" id="KW-0378">Hydrolase</keyword>
<dbReference type="Pfam" id="PF00227">
    <property type="entry name" value="Proteasome"/>
    <property type="match status" value="1"/>
</dbReference>
<keyword evidence="3 8" id="KW-0963">Cytoplasm</keyword>
<evidence type="ECO:0000256" key="1">
    <source>
        <dbReference type="ARBA" id="ARBA00004496"/>
    </source>
</evidence>
<evidence type="ECO:0000256" key="6">
    <source>
        <dbReference type="ARBA" id="ARBA00022801"/>
    </source>
</evidence>
<evidence type="ECO:0000256" key="2">
    <source>
        <dbReference type="ARBA" id="ARBA00006053"/>
    </source>
</evidence>
<evidence type="ECO:0000256" key="3">
    <source>
        <dbReference type="ARBA" id="ARBA00022490"/>
    </source>
</evidence>
<keyword evidence="7 8" id="KW-0915">Sodium</keyword>
<comment type="function">
    <text evidence="8">Protease subunit of a proteasome-like degradation complex believed to be a general protein degrading machinery.</text>
</comment>